<gene>
    <name evidence="2" type="ORF">E4T97_03415</name>
    <name evidence="1" type="ORF">IMSAGC001_01536</name>
</gene>
<name>A0A7J0A1Y8_9BACE</name>
<accession>A0A7J0A1Y8</accession>
<evidence type="ECO:0000313" key="4">
    <source>
        <dbReference type="Proteomes" id="UP000491181"/>
    </source>
</evidence>
<evidence type="ECO:0000313" key="3">
    <source>
        <dbReference type="Proteomes" id="UP000298073"/>
    </source>
</evidence>
<dbReference type="EMBL" id="SPPV01000004">
    <property type="protein sequence ID" value="TFU51880.1"/>
    <property type="molecule type" value="Genomic_DNA"/>
</dbReference>
<reference evidence="1 4" key="2">
    <citation type="journal article" date="2020" name="Microbiome">
        <title>Single-cell genomics of uncultured bacteria reveals dietary fiber responders in the mouse gut microbiota.</title>
        <authorList>
            <person name="Chijiiwa R."/>
            <person name="Hosokawa M."/>
            <person name="Kogawa M."/>
            <person name="Nishikawa Y."/>
            <person name="Ide K."/>
            <person name="Sakanashi C."/>
            <person name="Takahashi K."/>
            <person name="Takeyama H."/>
        </authorList>
    </citation>
    <scope>NUCLEOTIDE SEQUENCE [LARGE SCALE GENOMIC DNA]</scope>
    <source>
        <strain evidence="1">IMSAGC_001</strain>
    </source>
</reference>
<protein>
    <submittedName>
        <fullName evidence="1">Uncharacterized protein</fullName>
    </submittedName>
</protein>
<evidence type="ECO:0000313" key="2">
    <source>
        <dbReference type="EMBL" id="TFU51880.1"/>
    </source>
</evidence>
<organism evidence="1 4">
    <name type="scientific">Bacteroides acidifaciens</name>
    <dbReference type="NCBI Taxonomy" id="85831"/>
    <lineage>
        <taxon>Bacteria</taxon>
        <taxon>Pseudomonadati</taxon>
        <taxon>Bacteroidota</taxon>
        <taxon>Bacteroidia</taxon>
        <taxon>Bacteroidales</taxon>
        <taxon>Bacteroidaceae</taxon>
        <taxon>Bacteroides</taxon>
    </lineage>
</organism>
<reference evidence="2 3" key="1">
    <citation type="submission" date="2019-03" db="EMBL/GenBank/DDBJ databases">
        <title>Diversity of the mouse oral microbiome.</title>
        <authorList>
            <person name="Joseph S."/>
            <person name="Aduse-Opoku J."/>
            <person name="Curtis M."/>
            <person name="Wade W."/>
            <person name="Hashim A."/>
        </authorList>
    </citation>
    <scope>NUCLEOTIDE SEQUENCE [LARGE SCALE GENOMIC DNA]</scope>
    <source>
        <strain evidence="2 3">P2318</strain>
    </source>
</reference>
<dbReference type="AlphaFoldDB" id="A0A7J0A1Y8"/>
<dbReference type="EMBL" id="BLLS01000030">
    <property type="protein sequence ID" value="GFH86130.1"/>
    <property type="molecule type" value="Genomic_DNA"/>
</dbReference>
<evidence type="ECO:0000313" key="1">
    <source>
        <dbReference type="EMBL" id="GFH86130.1"/>
    </source>
</evidence>
<dbReference type="RefSeq" id="WP_135035773.1">
    <property type="nucleotide sequence ID" value="NZ_BLLS01000030.1"/>
</dbReference>
<dbReference type="Proteomes" id="UP000491181">
    <property type="component" value="Unassembled WGS sequence"/>
</dbReference>
<comment type="caution">
    <text evidence="1">The sequence shown here is derived from an EMBL/GenBank/DDBJ whole genome shotgun (WGS) entry which is preliminary data.</text>
</comment>
<sequence>MTVKEVFKKNNDDKLLEAAYSLGLLDYENEQHEVCRRCMLQIARRCRKATNLSNAHKRIIPDWEFWITDTIWINYIIQDSHITTPPWLETIYGPLILTSLRSIECPVGLNTSEIAAIIAYCLVSEMDLIQATH</sequence>
<proteinExistence type="predicted"/>
<dbReference type="Proteomes" id="UP000298073">
    <property type="component" value="Unassembled WGS sequence"/>
</dbReference>